<dbReference type="AlphaFoldDB" id="A0A4Y2KHL1"/>
<accession>A0A4Y2KHL1</accession>
<name>A0A4Y2KHL1_ARAVE</name>
<comment type="caution">
    <text evidence="1">The sequence shown here is derived from an EMBL/GenBank/DDBJ whole genome shotgun (WGS) entry which is preliminary data.</text>
</comment>
<reference evidence="1 2" key="1">
    <citation type="journal article" date="2019" name="Sci. Rep.">
        <title>Orb-weaving spider Araneus ventricosus genome elucidates the spidroin gene catalogue.</title>
        <authorList>
            <person name="Kono N."/>
            <person name="Nakamura H."/>
            <person name="Ohtoshi R."/>
            <person name="Moran D.A.P."/>
            <person name="Shinohara A."/>
            <person name="Yoshida Y."/>
            <person name="Fujiwara M."/>
            <person name="Mori M."/>
            <person name="Tomita M."/>
            <person name="Arakawa K."/>
        </authorList>
    </citation>
    <scope>NUCLEOTIDE SEQUENCE [LARGE SCALE GENOMIC DNA]</scope>
</reference>
<proteinExistence type="predicted"/>
<protein>
    <submittedName>
        <fullName evidence="1">Uncharacterized protein</fullName>
    </submittedName>
</protein>
<keyword evidence="2" id="KW-1185">Reference proteome</keyword>
<gene>
    <name evidence="1" type="ORF">AVEN_259008_1</name>
</gene>
<dbReference type="EMBL" id="BGPR01004619">
    <property type="protein sequence ID" value="GBN01452.1"/>
    <property type="molecule type" value="Genomic_DNA"/>
</dbReference>
<evidence type="ECO:0000313" key="1">
    <source>
        <dbReference type="EMBL" id="GBN01452.1"/>
    </source>
</evidence>
<dbReference type="Proteomes" id="UP000499080">
    <property type="component" value="Unassembled WGS sequence"/>
</dbReference>
<sequence>MACLIGARLLHYLRSNTPLDHNAATLWIDSTVALSWIREGIQIVVKHSSATLQQKYFTMRHHHSDDIVQDLRTSESYFKRHFTSRTVIIGYSVEWSRLVESRSRQLAY</sequence>
<evidence type="ECO:0000313" key="2">
    <source>
        <dbReference type="Proteomes" id="UP000499080"/>
    </source>
</evidence>
<organism evidence="1 2">
    <name type="scientific">Araneus ventricosus</name>
    <name type="common">Orbweaver spider</name>
    <name type="synonym">Epeira ventricosa</name>
    <dbReference type="NCBI Taxonomy" id="182803"/>
    <lineage>
        <taxon>Eukaryota</taxon>
        <taxon>Metazoa</taxon>
        <taxon>Ecdysozoa</taxon>
        <taxon>Arthropoda</taxon>
        <taxon>Chelicerata</taxon>
        <taxon>Arachnida</taxon>
        <taxon>Araneae</taxon>
        <taxon>Araneomorphae</taxon>
        <taxon>Entelegynae</taxon>
        <taxon>Araneoidea</taxon>
        <taxon>Araneidae</taxon>
        <taxon>Araneus</taxon>
    </lineage>
</organism>